<dbReference type="AlphaFoldDB" id="A0A0R2STS7"/>
<dbReference type="Proteomes" id="UP000051242">
    <property type="component" value="Unassembled WGS sequence"/>
</dbReference>
<evidence type="ECO:0000256" key="3">
    <source>
        <dbReference type="ARBA" id="ARBA00022490"/>
    </source>
</evidence>
<dbReference type="Gene3D" id="1.20.120.340">
    <property type="entry name" value="Flagellar protein FliS"/>
    <property type="match status" value="1"/>
</dbReference>
<dbReference type="GO" id="GO:0005829">
    <property type="term" value="C:cytosol"/>
    <property type="evidence" value="ECO:0007669"/>
    <property type="project" value="UniProtKB-SubCell"/>
</dbReference>
<protein>
    <recommendedName>
        <fullName evidence="6">Flagellar secretion chaperone FliS</fullName>
    </recommendedName>
</protein>
<evidence type="ECO:0000256" key="6">
    <source>
        <dbReference type="PIRNR" id="PIRNR039090"/>
    </source>
</evidence>
<keyword evidence="5" id="KW-0143">Chaperone</keyword>
<dbReference type="SUPFAM" id="SSF101116">
    <property type="entry name" value="Flagellar export chaperone FliS"/>
    <property type="match status" value="1"/>
</dbReference>
<evidence type="ECO:0000256" key="1">
    <source>
        <dbReference type="ARBA" id="ARBA00004514"/>
    </source>
</evidence>
<dbReference type="GO" id="GO:0071973">
    <property type="term" value="P:bacterial-type flagellum-dependent cell motility"/>
    <property type="evidence" value="ECO:0007669"/>
    <property type="project" value="TreeGrafter"/>
</dbReference>
<reference evidence="7 8" key="1">
    <citation type="submission" date="2015-10" db="EMBL/GenBank/DDBJ databases">
        <title>Metagenome-Assembled Genomes uncover a global brackish microbiome.</title>
        <authorList>
            <person name="Hugerth L.W."/>
            <person name="Larsson J."/>
            <person name="Alneberg J."/>
            <person name="Lindh M.V."/>
            <person name="Legrand C."/>
            <person name="Pinhassi J."/>
            <person name="Andersson A.F."/>
        </authorList>
    </citation>
    <scope>NUCLEOTIDE SEQUENCE [LARGE SCALE GENOMIC DNA]</scope>
    <source>
        <strain evidence="7">BACL22 MAG-120619-bin3</strain>
    </source>
</reference>
<dbReference type="CDD" id="cd16098">
    <property type="entry name" value="FliS"/>
    <property type="match status" value="1"/>
</dbReference>
<evidence type="ECO:0000256" key="5">
    <source>
        <dbReference type="ARBA" id="ARBA00023186"/>
    </source>
</evidence>
<dbReference type="GO" id="GO:0044780">
    <property type="term" value="P:bacterial-type flagellum assembly"/>
    <property type="evidence" value="ECO:0007669"/>
    <property type="project" value="InterPro"/>
</dbReference>
<proteinExistence type="inferred from homology"/>
<dbReference type="PANTHER" id="PTHR34773:SF1">
    <property type="entry name" value="FLAGELLAR SECRETION CHAPERONE FLIS"/>
    <property type="match status" value="1"/>
</dbReference>
<keyword evidence="4 6" id="KW-1005">Bacterial flagellum biogenesis</keyword>
<evidence type="ECO:0000256" key="4">
    <source>
        <dbReference type="ARBA" id="ARBA00022795"/>
    </source>
</evidence>
<dbReference type="InterPro" id="IPR036584">
    <property type="entry name" value="FliS_sf"/>
</dbReference>
<dbReference type="Pfam" id="PF02561">
    <property type="entry name" value="FliS"/>
    <property type="match status" value="1"/>
</dbReference>
<evidence type="ECO:0000313" key="7">
    <source>
        <dbReference type="EMBL" id="KRO78389.1"/>
    </source>
</evidence>
<comment type="similarity">
    <text evidence="2 6">Belongs to the FliS family.</text>
</comment>
<comment type="caution">
    <text evidence="7">The sequence shown here is derived from an EMBL/GenBank/DDBJ whole genome shotgun (WGS) entry which is preliminary data.</text>
</comment>
<dbReference type="EMBL" id="LICD01000322">
    <property type="protein sequence ID" value="KRO78389.1"/>
    <property type="molecule type" value="Genomic_DNA"/>
</dbReference>
<sequence>MNAFNRAALNSYRWVGKEAAIEFADNHALVKMLFSGAVDAMSQAERYFALGEIAERGKAISKSQKILFGLRSTLDHGQGGELARNLDSLYDYCIRQLTAAHASNEVAKVSEAKALMVQIREAWEIMPLNRAAPVQ</sequence>
<accession>A0A0R2STS7</accession>
<gene>
    <name evidence="7" type="ORF">ABR85_03280</name>
</gene>
<dbReference type="PANTHER" id="PTHR34773">
    <property type="entry name" value="FLAGELLAR SECRETION CHAPERONE FLIS"/>
    <property type="match status" value="1"/>
</dbReference>
<name>A0A0R2STS7_9GAMM</name>
<dbReference type="PIRSF" id="PIRSF039090">
    <property type="entry name" value="Flis"/>
    <property type="match status" value="1"/>
</dbReference>
<dbReference type="InterPro" id="IPR003713">
    <property type="entry name" value="FliS"/>
</dbReference>
<keyword evidence="3 6" id="KW-0963">Cytoplasm</keyword>
<evidence type="ECO:0000256" key="2">
    <source>
        <dbReference type="ARBA" id="ARBA00008787"/>
    </source>
</evidence>
<comment type="subcellular location">
    <subcellularLocation>
        <location evidence="1 6">Cytoplasm</location>
        <location evidence="1 6">Cytosol</location>
    </subcellularLocation>
</comment>
<evidence type="ECO:0000313" key="8">
    <source>
        <dbReference type="Proteomes" id="UP000051242"/>
    </source>
</evidence>
<organism evidence="7 8">
    <name type="scientific">OM182 bacterium BACL3 MAG-120619-bin3</name>
    <dbReference type="NCBI Taxonomy" id="1655593"/>
    <lineage>
        <taxon>Bacteria</taxon>
        <taxon>Pseudomonadati</taxon>
        <taxon>Pseudomonadota</taxon>
        <taxon>Gammaproteobacteria</taxon>
        <taxon>OMG group</taxon>
        <taxon>OM182 clade</taxon>
    </lineage>
</organism>
<dbReference type="NCBIfam" id="TIGR00208">
    <property type="entry name" value="fliS"/>
    <property type="match status" value="1"/>
</dbReference>